<evidence type="ECO:0000313" key="2">
    <source>
        <dbReference type="EMBL" id="MDN0021813.1"/>
    </source>
</evidence>
<evidence type="ECO:0000313" key="4">
    <source>
        <dbReference type="Proteomes" id="UP001167831"/>
    </source>
</evidence>
<sequence>MTKGKTVAVVMCTYNGGMFLREQLDSILRQTYPISEIIVQDDCSTDDTMDILRSYAARDSRVRVTRNAVNLGFNRNFRSAVMKATADFVAISDQDDVWMPDKIGLMAEAIGDYNICYSDHLRGTTMETAHTVSPRCSLEALMFGGFAGHTMLLRRDYVQREDVWMEGIYYDWSLGLNAWFHGEKAITHISKPLNWHRSHPREAALLQSMSAGPAPKRRPTWQPYVLGIAHYRRLQRKPTWQRLYSHIMEHTRQPRFRLHHTMARLMLSRSPLALLRLCAICMSHRRDIYPDAAKARGVMGMVRGFFHPMIFAYRCSLFDL</sequence>
<comment type="caution">
    <text evidence="3">The sequence shown here is derived from an EMBL/GenBank/DDBJ whole genome shotgun (WGS) entry which is preliminary data.</text>
</comment>
<dbReference type="AlphaFoldDB" id="A0AAW7JN94"/>
<protein>
    <submittedName>
        <fullName evidence="3">Glycosyltransferase</fullName>
        <ecNumber evidence="3">2.4.-.-</ecNumber>
    </submittedName>
</protein>
<feature type="domain" description="Glycosyltransferase 2-like" evidence="1">
    <location>
        <begin position="9"/>
        <end position="130"/>
    </location>
</feature>
<reference evidence="3" key="2">
    <citation type="submission" date="2023-08" db="EMBL/GenBank/DDBJ databases">
        <title>Identification and characterization of horizontal gene transfer across gut microbiota members of farm animals based on homology search.</title>
        <authorList>
            <person name="Schwarzerova J."/>
            <person name="Nykrynova M."/>
            <person name="Jureckova K."/>
            <person name="Cejkova D."/>
            <person name="Rychlik I."/>
        </authorList>
    </citation>
    <scope>NUCLEOTIDE SEQUENCE</scope>
    <source>
        <strain evidence="3">ET15</strain>
        <strain evidence="2">ET37</strain>
    </source>
</reference>
<organism evidence="3 5">
    <name type="scientific">Leyella lascolaii</name>
    <dbReference type="NCBI Taxonomy" id="1776379"/>
    <lineage>
        <taxon>Bacteria</taxon>
        <taxon>Pseudomonadati</taxon>
        <taxon>Bacteroidota</taxon>
        <taxon>Bacteroidia</taxon>
        <taxon>Bacteroidales</taxon>
        <taxon>Prevotellaceae</taxon>
        <taxon>Leyella</taxon>
    </lineage>
</organism>
<dbReference type="PANTHER" id="PTHR43685:SF2">
    <property type="entry name" value="GLYCOSYLTRANSFERASE 2-LIKE DOMAIN-CONTAINING PROTEIN"/>
    <property type="match status" value="1"/>
</dbReference>
<keyword evidence="4" id="KW-1185">Reference proteome</keyword>
<dbReference type="PANTHER" id="PTHR43685">
    <property type="entry name" value="GLYCOSYLTRANSFERASE"/>
    <property type="match status" value="1"/>
</dbReference>
<evidence type="ECO:0000313" key="3">
    <source>
        <dbReference type="EMBL" id="MDN0024310.1"/>
    </source>
</evidence>
<dbReference type="InterPro" id="IPR050834">
    <property type="entry name" value="Glycosyltransf_2"/>
</dbReference>
<dbReference type="EC" id="2.4.-.-" evidence="3"/>
<dbReference type="InterPro" id="IPR001173">
    <property type="entry name" value="Glyco_trans_2-like"/>
</dbReference>
<dbReference type="Pfam" id="PF00535">
    <property type="entry name" value="Glycos_transf_2"/>
    <property type="match status" value="1"/>
</dbReference>
<accession>A0AAW7JN94</accession>
<dbReference type="GO" id="GO:0016757">
    <property type="term" value="F:glycosyltransferase activity"/>
    <property type="evidence" value="ECO:0007669"/>
    <property type="project" value="UniProtKB-KW"/>
</dbReference>
<keyword evidence="3" id="KW-0808">Transferase</keyword>
<proteinExistence type="predicted"/>
<reference evidence="3" key="1">
    <citation type="submission" date="2023-06" db="EMBL/GenBank/DDBJ databases">
        <authorList>
            <person name="Zeman M."/>
            <person name="Kubasova T."/>
            <person name="Jahodarova E."/>
            <person name="Nykrynova M."/>
            <person name="Rychlik I."/>
        </authorList>
    </citation>
    <scope>NUCLEOTIDE SEQUENCE</scope>
    <source>
        <strain evidence="3">ET15</strain>
        <strain evidence="2">ET37</strain>
    </source>
</reference>
<dbReference type="RefSeq" id="WP_273531698.1">
    <property type="nucleotide sequence ID" value="NZ_CALUKV010000009.1"/>
</dbReference>
<dbReference type="EMBL" id="JAUEIE010000001">
    <property type="protein sequence ID" value="MDN0021813.1"/>
    <property type="molecule type" value="Genomic_DNA"/>
</dbReference>
<keyword evidence="3" id="KW-0328">Glycosyltransferase</keyword>
<dbReference type="Proteomes" id="UP001168478">
    <property type="component" value="Unassembled WGS sequence"/>
</dbReference>
<name>A0AAW7JN94_9BACT</name>
<dbReference type="InterPro" id="IPR029044">
    <property type="entry name" value="Nucleotide-diphossugar_trans"/>
</dbReference>
<dbReference type="Proteomes" id="UP001167831">
    <property type="component" value="Unassembled WGS sequence"/>
</dbReference>
<evidence type="ECO:0000313" key="5">
    <source>
        <dbReference type="Proteomes" id="UP001168478"/>
    </source>
</evidence>
<gene>
    <name evidence="2" type="ORF">QVN81_02065</name>
    <name evidence="3" type="ORF">QVN84_02060</name>
</gene>
<dbReference type="Gene3D" id="3.90.550.10">
    <property type="entry name" value="Spore Coat Polysaccharide Biosynthesis Protein SpsA, Chain A"/>
    <property type="match status" value="1"/>
</dbReference>
<dbReference type="EMBL" id="JAUEIF010000001">
    <property type="protein sequence ID" value="MDN0024310.1"/>
    <property type="molecule type" value="Genomic_DNA"/>
</dbReference>
<dbReference type="SUPFAM" id="SSF53448">
    <property type="entry name" value="Nucleotide-diphospho-sugar transferases"/>
    <property type="match status" value="1"/>
</dbReference>
<evidence type="ECO:0000259" key="1">
    <source>
        <dbReference type="Pfam" id="PF00535"/>
    </source>
</evidence>